<organism evidence="10">
    <name type="scientific">Capitella teleta</name>
    <name type="common">Polychaete worm</name>
    <dbReference type="NCBI Taxonomy" id="283909"/>
    <lineage>
        <taxon>Eukaryota</taxon>
        <taxon>Metazoa</taxon>
        <taxon>Spiralia</taxon>
        <taxon>Lophotrochozoa</taxon>
        <taxon>Annelida</taxon>
        <taxon>Polychaeta</taxon>
        <taxon>Sedentaria</taxon>
        <taxon>Scolecida</taxon>
        <taxon>Capitellidae</taxon>
        <taxon>Capitella</taxon>
    </lineage>
</organism>
<dbReference type="OMA" id="QLSMWLL"/>
<dbReference type="GO" id="GO:0007020">
    <property type="term" value="P:microtubule nucleation"/>
    <property type="evidence" value="ECO:0007669"/>
    <property type="project" value="InterPro"/>
</dbReference>
<dbReference type="GO" id="GO:0000930">
    <property type="term" value="C:gamma-tubulin complex"/>
    <property type="evidence" value="ECO:0007669"/>
    <property type="project" value="TreeGrafter"/>
</dbReference>
<dbReference type="PANTHER" id="PTHR19302:SF27">
    <property type="entry name" value="GAMMA-TUBULIN COMPLEX COMPONENT 4"/>
    <property type="match status" value="1"/>
</dbReference>
<feature type="domain" description="Gamma tubulin complex component C-terminal" evidence="8">
    <location>
        <begin position="421"/>
        <end position="701"/>
    </location>
</feature>
<dbReference type="AlphaFoldDB" id="R7UVF7"/>
<accession>R7UVF7</accession>
<dbReference type="GO" id="GO:0043015">
    <property type="term" value="F:gamma-tubulin binding"/>
    <property type="evidence" value="ECO:0007669"/>
    <property type="project" value="InterPro"/>
</dbReference>
<gene>
    <name evidence="10" type="ORF">CAPTEDRAFT_201256</name>
</gene>
<reference evidence="11" key="3">
    <citation type="submission" date="2015-06" db="UniProtKB">
        <authorList>
            <consortium name="EnsemblMetazoa"/>
        </authorList>
    </citation>
    <scope>IDENTIFICATION</scope>
</reference>
<dbReference type="Pfam" id="PF04130">
    <property type="entry name" value="GCP_C_terminal"/>
    <property type="match status" value="1"/>
</dbReference>
<name>R7UVF7_CAPTE</name>
<dbReference type="STRING" id="283909.R7UVF7"/>
<evidence type="ECO:0000313" key="10">
    <source>
        <dbReference type="EMBL" id="ELU10279.1"/>
    </source>
</evidence>
<dbReference type="InterPro" id="IPR007259">
    <property type="entry name" value="GCP"/>
</dbReference>
<dbReference type="GO" id="GO:0005874">
    <property type="term" value="C:microtubule"/>
    <property type="evidence" value="ECO:0007669"/>
    <property type="project" value="UniProtKB-KW"/>
</dbReference>
<dbReference type="EMBL" id="AMQN01006111">
    <property type="status" value="NOT_ANNOTATED_CDS"/>
    <property type="molecule type" value="Genomic_DNA"/>
</dbReference>
<dbReference type="EMBL" id="KB297637">
    <property type="protein sequence ID" value="ELU10279.1"/>
    <property type="molecule type" value="Genomic_DNA"/>
</dbReference>
<evidence type="ECO:0000259" key="8">
    <source>
        <dbReference type="Pfam" id="PF04130"/>
    </source>
</evidence>
<dbReference type="GO" id="GO:0051321">
    <property type="term" value="P:meiotic cell cycle"/>
    <property type="evidence" value="ECO:0007669"/>
    <property type="project" value="TreeGrafter"/>
</dbReference>
<dbReference type="Gene3D" id="1.20.120.1900">
    <property type="entry name" value="Gamma-tubulin complex, C-terminal domain"/>
    <property type="match status" value="1"/>
</dbReference>
<dbReference type="EnsemblMetazoa" id="CapteT201256">
    <property type="protein sequence ID" value="CapteP201256"/>
    <property type="gene ID" value="CapteG201256"/>
</dbReference>
<dbReference type="EMBL" id="AMQN01006110">
    <property type="status" value="NOT_ANNOTATED_CDS"/>
    <property type="molecule type" value="Genomic_DNA"/>
</dbReference>
<dbReference type="OrthoDB" id="78652at2759"/>
<evidence type="ECO:0000256" key="6">
    <source>
        <dbReference type="RuleBase" id="RU363050"/>
    </source>
</evidence>
<evidence type="ECO:0000256" key="1">
    <source>
        <dbReference type="ARBA" id="ARBA00004267"/>
    </source>
</evidence>
<dbReference type="InterPro" id="IPR041470">
    <property type="entry name" value="GCP_N"/>
</dbReference>
<evidence type="ECO:0000256" key="7">
    <source>
        <dbReference type="SAM" id="MobiDB-lite"/>
    </source>
</evidence>
<feature type="domain" description="Gamma tubulin complex component protein N-terminal" evidence="9">
    <location>
        <begin position="128"/>
        <end position="418"/>
    </location>
</feature>
<feature type="region of interest" description="Disordered" evidence="7">
    <location>
        <begin position="20"/>
        <end position="49"/>
    </location>
</feature>
<dbReference type="FunCoup" id="R7UVF7">
    <property type="interactions" value="1406"/>
</dbReference>
<dbReference type="PANTHER" id="PTHR19302">
    <property type="entry name" value="GAMMA TUBULIN COMPLEX PROTEIN"/>
    <property type="match status" value="1"/>
</dbReference>
<evidence type="ECO:0000259" key="9">
    <source>
        <dbReference type="Pfam" id="PF17681"/>
    </source>
</evidence>
<dbReference type="GO" id="GO:0000922">
    <property type="term" value="C:spindle pole"/>
    <property type="evidence" value="ECO:0007669"/>
    <property type="project" value="InterPro"/>
</dbReference>
<keyword evidence="3 6" id="KW-0963">Cytoplasm</keyword>
<comment type="subcellular location">
    <subcellularLocation>
        <location evidence="1 6">Cytoplasm</location>
        <location evidence="1 6">Cytoskeleton</location>
        <location evidence="1 6">Microtubule organizing center</location>
    </subcellularLocation>
</comment>
<dbReference type="GO" id="GO:0051225">
    <property type="term" value="P:spindle assembly"/>
    <property type="evidence" value="ECO:0007669"/>
    <property type="project" value="TreeGrafter"/>
</dbReference>
<comment type="similarity">
    <text evidence="2 6">Belongs to the TUBGCP family.</text>
</comment>
<proteinExistence type="inferred from homology"/>
<evidence type="ECO:0000313" key="12">
    <source>
        <dbReference type="Proteomes" id="UP000014760"/>
    </source>
</evidence>
<dbReference type="InterPro" id="IPR040457">
    <property type="entry name" value="GCP_C"/>
</dbReference>
<keyword evidence="5 6" id="KW-0206">Cytoskeleton</keyword>
<evidence type="ECO:0000313" key="11">
    <source>
        <dbReference type="EnsemblMetazoa" id="CapteP201256"/>
    </source>
</evidence>
<dbReference type="GO" id="GO:0000278">
    <property type="term" value="P:mitotic cell cycle"/>
    <property type="evidence" value="ECO:0007669"/>
    <property type="project" value="TreeGrafter"/>
</dbReference>
<dbReference type="InterPro" id="IPR042241">
    <property type="entry name" value="GCP_C_sf"/>
</dbReference>
<dbReference type="GO" id="GO:0031122">
    <property type="term" value="P:cytoplasmic microtubule organization"/>
    <property type="evidence" value="ECO:0007669"/>
    <property type="project" value="TreeGrafter"/>
</dbReference>
<evidence type="ECO:0000256" key="3">
    <source>
        <dbReference type="ARBA" id="ARBA00022490"/>
    </source>
</evidence>
<keyword evidence="4 6" id="KW-0493">Microtubule</keyword>
<evidence type="ECO:0000256" key="2">
    <source>
        <dbReference type="ARBA" id="ARBA00010337"/>
    </source>
</evidence>
<reference evidence="12" key="1">
    <citation type="submission" date="2012-12" db="EMBL/GenBank/DDBJ databases">
        <authorList>
            <person name="Hellsten U."/>
            <person name="Grimwood J."/>
            <person name="Chapman J.A."/>
            <person name="Shapiro H."/>
            <person name="Aerts A."/>
            <person name="Otillar R.P."/>
            <person name="Terry A.Y."/>
            <person name="Boore J.L."/>
            <person name="Simakov O."/>
            <person name="Marletaz F."/>
            <person name="Cho S.-J."/>
            <person name="Edsinger-Gonzales E."/>
            <person name="Havlak P."/>
            <person name="Kuo D.-H."/>
            <person name="Larsson T."/>
            <person name="Lv J."/>
            <person name="Arendt D."/>
            <person name="Savage R."/>
            <person name="Osoegawa K."/>
            <person name="de Jong P."/>
            <person name="Lindberg D.R."/>
            <person name="Seaver E.C."/>
            <person name="Weisblat D.A."/>
            <person name="Putnam N.H."/>
            <person name="Grigoriev I.V."/>
            <person name="Rokhsar D.S."/>
        </authorList>
    </citation>
    <scope>NUCLEOTIDE SEQUENCE</scope>
    <source>
        <strain evidence="12">I ESC-2004</strain>
    </source>
</reference>
<dbReference type="Proteomes" id="UP000014760">
    <property type="component" value="Unassembled WGS sequence"/>
</dbReference>
<dbReference type="GO" id="GO:0051011">
    <property type="term" value="F:microtubule minus-end binding"/>
    <property type="evidence" value="ECO:0007669"/>
    <property type="project" value="TreeGrafter"/>
</dbReference>
<evidence type="ECO:0000256" key="4">
    <source>
        <dbReference type="ARBA" id="ARBA00022701"/>
    </source>
</evidence>
<keyword evidence="12" id="KW-1185">Reference proteome</keyword>
<dbReference type="Pfam" id="PF17681">
    <property type="entry name" value="GCP_N_terminal"/>
    <property type="match status" value="1"/>
</dbReference>
<sequence length="712" mass="81121">MGRRLNTVIPVLPKTLQPRAVDQDAVRKKETAAKQKQSTSFNQRHRAKEQPRIEIGTEVFIRDRNKYGLVTQHSHNPRSVFVEEDGGTILRRNRSALVPTPPQQTEASTVPTTTRSGRIVKPVVDGLSAVHPSETALLNHICQLSTHYLTFSSFITHYGHSPAPVSEVDDTYGFYLQSLAHGLDLILMPYRSCLVTLEKELLADPHLTLTHIQTALEKVHGALILEKLHKASASGITSVKHAMHRLQHSCHSVMYRQLSLWLLHGLIHDQYAEFFIHKTSLNAEQCLSAEDLDGPQLTPSTESSLTIDRFAIRVDMLPSYIPSRVAEKILFVGESVQMFRLGKQERAAQRSGSPNRSVDSCAQHLLPGSVMQNVEAKFAKDLEELSERPVFDLAEFEVVIDDIRIHVAEQLWRLIVEESDLFAQLNILKDFFLLGRGELFLAFIDCSEFLLGGIPTATTEHDINVAFQQAARNVLLDDEKLLQRFKLKVPFTKGSTDASESGWNSLQMTCSVQWPLHVLFTPSVLQRYNMLFQFLLRVKRVQQSLLDCWMRQMRLTSDSSPWWLRNHMAFLINNLQYYLQVDVIESQFSILCEKVNSVHDFEAIRLAHDHFLTSLLGHSFLFMKPMHHCLTEILSLCTQFTQLMKQDAQLTDEHDQQLKHIQKTFQRQSGLLFTLLSGFRSQQSSPHLAQLLLRIDFNKVFSSAVASHKDLQ</sequence>
<dbReference type="HOGENOM" id="CLU_012029_0_0_1"/>
<evidence type="ECO:0000256" key="5">
    <source>
        <dbReference type="ARBA" id="ARBA00023212"/>
    </source>
</evidence>
<dbReference type="EMBL" id="AMQN01006109">
    <property type="status" value="NOT_ANNOTATED_CDS"/>
    <property type="molecule type" value="Genomic_DNA"/>
</dbReference>
<feature type="compositionally biased region" description="Basic and acidic residues" evidence="7">
    <location>
        <begin position="21"/>
        <end position="33"/>
    </location>
</feature>
<reference evidence="10 12" key="2">
    <citation type="journal article" date="2013" name="Nature">
        <title>Insights into bilaterian evolution from three spiralian genomes.</title>
        <authorList>
            <person name="Simakov O."/>
            <person name="Marletaz F."/>
            <person name="Cho S.J."/>
            <person name="Edsinger-Gonzales E."/>
            <person name="Havlak P."/>
            <person name="Hellsten U."/>
            <person name="Kuo D.H."/>
            <person name="Larsson T."/>
            <person name="Lv J."/>
            <person name="Arendt D."/>
            <person name="Savage R."/>
            <person name="Osoegawa K."/>
            <person name="de Jong P."/>
            <person name="Grimwood J."/>
            <person name="Chapman J.A."/>
            <person name="Shapiro H."/>
            <person name="Aerts A."/>
            <person name="Otillar R.P."/>
            <person name="Terry A.Y."/>
            <person name="Boore J.L."/>
            <person name="Grigoriev I.V."/>
            <person name="Lindberg D.R."/>
            <person name="Seaver E.C."/>
            <person name="Weisblat D.A."/>
            <person name="Putnam N.H."/>
            <person name="Rokhsar D.S."/>
        </authorList>
    </citation>
    <scope>NUCLEOTIDE SEQUENCE</scope>
    <source>
        <strain evidence="10 12">I ESC-2004</strain>
    </source>
</reference>
<protein>
    <recommendedName>
        <fullName evidence="6">Gamma-tubulin complex component</fullName>
    </recommendedName>
</protein>